<evidence type="ECO:0000256" key="5">
    <source>
        <dbReference type="ARBA" id="ARBA00022692"/>
    </source>
</evidence>
<sequence length="105" mass="11814">MRPTQALRSSAGPPNYKLGQYIGDWGHLGGTKQKGIVHYGLSANRQNPFAGAFHDAIFNTFRRTKAQIMFWLPPVIAGYYVMTWATEKNEYYSSKAGRAELADQE</sequence>
<comment type="subcellular location">
    <subcellularLocation>
        <location evidence="1 11">Mitochondrion inner membrane</location>
        <topology evidence="1 11">Single-pass membrane protein</topology>
    </subcellularLocation>
</comment>
<evidence type="ECO:0000256" key="2">
    <source>
        <dbReference type="ARBA" id="ARBA00007668"/>
    </source>
</evidence>
<evidence type="ECO:0000313" key="13">
    <source>
        <dbReference type="Proteomes" id="UP000224854"/>
    </source>
</evidence>
<keyword evidence="3 11" id="KW-0813">Transport</keyword>
<reference evidence="12 13" key="1">
    <citation type="submission" date="2017-06" db="EMBL/GenBank/DDBJ databases">
        <title>Ant-infecting Ophiocordyceps genomes reveal a high diversity of potential behavioral manipulation genes and a possible major role for enterotoxins.</title>
        <authorList>
            <person name="De Bekker C."/>
            <person name="Evans H.C."/>
            <person name="Brachmann A."/>
            <person name="Hughes D.P."/>
        </authorList>
    </citation>
    <scope>NUCLEOTIDE SEQUENCE [LARGE SCALE GENOMIC DNA]</scope>
    <source>
        <strain evidence="12 13">1348a</strain>
    </source>
</reference>
<dbReference type="GO" id="GO:0045275">
    <property type="term" value="C:respiratory chain complex III"/>
    <property type="evidence" value="ECO:0007669"/>
    <property type="project" value="UniProtKB-UniRule"/>
</dbReference>
<dbReference type="GO" id="GO:0005743">
    <property type="term" value="C:mitochondrial inner membrane"/>
    <property type="evidence" value="ECO:0007669"/>
    <property type="project" value="UniProtKB-SubCell"/>
</dbReference>
<dbReference type="Pfam" id="PF02939">
    <property type="entry name" value="UcrQ"/>
    <property type="match status" value="1"/>
</dbReference>
<evidence type="ECO:0000313" key="12">
    <source>
        <dbReference type="EMBL" id="PHH69646.1"/>
    </source>
</evidence>
<dbReference type="FunFam" id="1.20.5.210:FF:000001">
    <property type="entry name" value="Cytochrome b-c1 complex subunit 8"/>
    <property type="match status" value="1"/>
</dbReference>
<dbReference type="Proteomes" id="UP000224854">
    <property type="component" value="Unassembled WGS sequence"/>
</dbReference>
<comment type="subunit">
    <text evidence="11">Component of the ubiquinol-cytochrome c oxidoreductase (cytochrome b-c1 complex, complex III, CIII), a multisubunit enzyme composed of 3 respiratory subunits cytochrome b, cytochrome c1 and Rieske protein, 2 core protein subunits, and additional low-molecular weight protein subunits. The complex exists as an obligatory dimer and forms supercomplexes (SCs) in the inner mitochondrial membrane with cytochrome c oxidase (complex IV, CIV).</text>
</comment>
<protein>
    <recommendedName>
        <fullName evidence="11">Cytochrome b-c1 complex subunit 8</fullName>
    </recommendedName>
    <alternativeName>
        <fullName evidence="11">Complex III subunit 8</fullName>
    </alternativeName>
</protein>
<comment type="caution">
    <text evidence="12">The sequence shown here is derived from an EMBL/GenBank/DDBJ whole genome shotgun (WGS) entry which is preliminary data.</text>
</comment>
<dbReference type="PANTHER" id="PTHR12119:SF2">
    <property type="entry name" value="CYTOCHROME B-C1 COMPLEX SUBUNIT 8"/>
    <property type="match status" value="1"/>
</dbReference>
<evidence type="ECO:0000256" key="11">
    <source>
        <dbReference type="RuleBase" id="RU368118"/>
    </source>
</evidence>
<evidence type="ECO:0000256" key="4">
    <source>
        <dbReference type="ARBA" id="ARBA00022660"/>
    </source>
</evidence>
<keyword evidence="13" id="KW-1185">Reference proteome</keyword>
<comment type="function">
    <text evidence="11">Component of the ubiquinol-cytochrome c oxidoreductase, a multisubunit transmembrane complex that is part of the mitochondrial electron transport chain which drives oxidative phosphorylation. The complex plays an important role in the uptake of multiple carbon sources present in different host niches.</text>
</comment>
<evidence type="ECO:0000256" key="10">
    <source>
        <dbReference type="ARBA" id="ARBA00023136"/>
    </source>
</evidence>
<dbReference type="OrthoDB" id="6683853at2759"/>
<evidence type="ECO:0000256" key="1">
    <source>
        <dbReference type="ARBA" id="ARBA00004434"/>
    </source>
</evidence>
<dbReference type="PANTHER" id="PTHR12119">
    <property type="entry name" value="UBIQUINOL-CYTOCHROME C REDUCTASE COMPLEX UBIQUINONE-BINDING PROTEIN QP-C"/>
    <property type="match status" value="1"/>
</dbReference>
<feature type="transmembrane region" description="Helical" evidence="11">
    <location>
        <begin position="68"/>
        <end position="85"/>
    </location>
</feature>
<accession>A0A2C5YPJ4</accession>
<dbReference type="AlphaFoldDB" id="A0A2C5YPJ4"/>
<evidence type="ECO:0000256" key="7">
    <source>
        <dbReference type="ARBA" id="ARBA00022982"/>
    </source>
</evidence>
<dbReference type="GO" id="GO:0006122">
    <property type="term" value="P:mitochondrial electron transport, ubiquinol to cytochrome c"/>
    <property type="evidence" value="ECO:0007669"/>
    <property type="project" value="UniProtKB-UniRule"/>
</dbReference>
<dbReference type="InterPro" id="IPR036642">
    <property type="entry name" value="Cyt_bc1_su8_sf"/>
</dbReference>
<keyword evidence="6 11" id="KW-0999">Mitochondrion inner membrane</keyword>
<dbReference type="EMBL" id="NJEU01000905">
    <property type="protein sequence ID" value="PHH69646.1"/>
    <property type="molecule type" value="Genomic_DNA"/>
</dbReference>
<dbReference type="SUPFAM" id="SSF81508">
    <property type="entry name" value="Ubiquinone-binding protein QP-C of cytochrome bc1 complex (Ubiquinol-cytochrome c reductase)"/>
    <property type="match status" value="1"/>
</dbReference>
<dbReference type="Gene3D" id="1.20.5.210">
    <property type="entry name" value="Cytochrome b-c1 complex subunit 8"/>
    <property type="match status" value="1"/>
</dbReference>
<name>A0A2C5YPJ4_9HYPO</name>
<keyword evidence="9 11" id="KW-0496">Mitochondrion</keyword>
<evidence type="ECO:0000256" key="8">
    <source>
        <dbReference type="ARBA" id="ARBA00022989"/>
    </source>
</evidence>
<keyword evidence="7 11" id="KW-0249">Electron transport</keyword>
<keyword evidence="10 11" id="KW-0472">Membrane</keyword>
<evidence type="ECO:0000256" key="6">
    <source>
        <dbReference type="ARBA" id="ARBA00022792"/>
    </source>
</evidence>
<comment type="similarity">
    <text evidence="2 11">Belongs to the UQCRQ/QCR8 family.</text>
</comment>
<keyword evidence="8 11" id="KW-1133">Transmembrane helix</keyword>
<evidence type="ECO:0000256" key="3">
    <source>
        <dbReference type="ARBA" id="ARBA00022448"/>
    </source>
</evidence>
<keyword evidence="5 11" id="KW-0812">Transmembrane</keyword>
<gene>
    <name evidence="12" type="ORF">CDD82_7621</name>
</gene>
<proteinExistence type="inferred from homology"/>
<keyword evidence="4 11" id="KW-0679">Respiratory chain</keyword>
<organism evidence="12 13">
    <name type="scientific">Ophiocordyceps australis</name>
    <dbReference type="NCBI Taxonomy" id="1399860"/>
    <lineage>
        <taxon>Eukaryota</taxon>
        <taxon>Fungi</taxon>
        <taxon>Dikarya</taxon>
        <taxon>Ascomycota</taxon>
        <taxon>Pezizomycotina</taxon>
        <taxon>Sordariomycetes</taxon>
        <taxon>Hypocreomycetidae</taxon>
        <taxon>Hypocreales</taxon>
        <taxon>Ophiocordycipitaceae</taxon>
        <taxon>Ophiocordyceps</taxon>
    </lineage>
</organism>
<dbReference type="InterPro" id="IPR004205">
    <property type="entry name" value="Cyt_bc1_su8"/>
</dbReference>
<evidence type="ECO:0000256" key="9">
    <source>
        <dbReference type="ARBA" id="ARBA00023128"/>
    </source>
</evidence>